<comment type="caution">
    <text evidence="1">The sequence shown here is derived from an EMBL/GenBank/DDBJ whole genome shotgun (WGS) entry which is preliminary data.</text>
</comment>
<dbReference type="AlphaFoldDB" id="A0AAW7X3B6"/>
<evidence type="ECO:0000313" key="2">
    <source>
        <dbReference type="Proteomes" id="UP001169760"/>
    </source>
</evidence>
<evidence type="ECO:0000313" key="1">
    <source>
        <dbReference type="EMBL" id="MDO6420889.1"/>
    </source>
</evidence>
<proteinExistence type="predicted"/>
<reference evidence="1" key="1">
    <citation type="submission" date="2023-07" db="EMBL/GenBank/DDBJ databases">
        <title>Genome content predicts the carbon catabolic preferences of heterotrophic bacteria.</title>
        <authorList>
            <person name="Gralka M."/>
        </authorList>
    </citation>
    <scope>NUCLEOTIDE SEQUENCE</scope>
    <source>
        <strain evidence="1">I3M17_2</strain>
    </source>
</reference>
<organism evidence="1 2">
    <name type="scientific">Saccharophagus degradans</name>
    <dbReference type="NCBI Taxonomy" id="86304"/>
    <lineage>
        <taxon>Bacteria</taxon>
        <taxon>Pseudomonadati</taxon>
        <taxon>Pseudomonadota</taxon>
        <taxon>Gammaproteobacteria</taxon>
        <taxon>Cellvibrionales</taxon>
        <taxon>Cellvibrionaceae</taxon>
        <taxon>Saccharophagus</taxon>
    </lineage>
</organism>
<dbReference type="GeneID" id="98615802"/>
<dbReference type="Proteomes" id="UP001169760">
    <property type="component" value="Unassembled WGS sequence"/>
</dbReference>
<dbReference type="RefSeq" id="WP_011468779.1">
    <property type="nucleotide sequence ID" value="NZ_CP123764.1"/>
</dbReference>
<name>A0AAW7X3B6_9GAMM</name>
<sequence>MENFELNQQELTYVAGLGTVGLVDDIDALESSDSYRMQERPAKSHWWDDVVVKITY</sequence>
<accession>A0AAW7X3B6</accession>
<gene>
    <name evidence="1" type="ORF">Q4521_00235</name>
</gene>
<dbReference type="EMBL" id="JAUOPB010000001">
    <property type="protein sequence ID" value="MDO6420889.1"/>
    <property type="molecule type" value="Genomic_DNA"/>
</dbReference>
<protein>
    <submittedName>
        <fullName evidence="1">Uncharacterized protein</fullName>
    </submittedName>
</protein>